<protein>
    <recommendedName>
        <fullName evidence="3">Sugar-specific transcriptional regulator TrmB</fullName>
    </recommendedName>
</protein>
<evidence type="ECO:0008006" key="3">
    <source>
        <dbReference type="Google" id="ProtNLM"/>
    </source>
</evidence>
<name>L0A416_DEIPD</name>
<dbReference type="KEGG" id="dpd:Deipe_2699"/>
<dbReference type="Proteomes" id="UP000010467">
    <property type="component" value="Chromosome"/>
</dbReference>
<reference evidence="2" key="1">
    <citation type="submission" date="2012-03" db="EMBL/GenBank/DDBJ databases">
        <title>Complete sequence of chromosome of Deinococcus peraridilitoris DSM 19664.</title>
        <authorList>
            <person name="Lucas S."/>
            <person name="Copeland A."/>
            <person name="Lapidus A."/>
            <person name="Glavina del Rio T."/>
            <person name="Dalin E."/>
            <person name="Tice H."/>
            <person name="Bruce D."/>
            <person name="Goodwin L."/>
            <person name="Pitluck S."/>
            <person name="Peters L."/>
            <person name="Mikhailova N."/>
            <person name="Lu M."/>
            <person name="Kyrpides N."/>
            <person name="Mavromatis K."/>
            <person name="Ivanova N."/>
            <person name="Brettin T."/>
            <person name="Detter J.C."/>
            <person name="Han C."/>
            <person name="Larimer F."/>
            <person name="Land M."/>
            <person name="Hauser L."/>
            <person name="Markowitz V."/>
            <person name="Cheng J.-F."/>
            <person name="Hugenholtz P."/>
            <person name="Woyke T."/>
            <person name="Wu D."/>
            <person name="Pukall R."/>
            <person name="Steenblock K."/>
            <person name="Brambilla E."/>
            <person name="Klenk H.-P."/>
            <person name="Eisen J.A."/>
        </authorList>
    </citation>
    <scope>NUCLEOTIDE SEQUENCE [LARGE SCALE GENOMIC DNA]</scope>
    <source>
        <strain evidence="2">DSM 19664 / LMG 22246 / CIP 109416 / KR-200</strain>
    </source>
</reference>
<organism evidence="1 2">
    <name type="scientific">Deinococcus peraridilitoris (strain DSM 19664 / LMG 22246 / CIP 109416 / KR-200)</name>
    <dbReference type="NCBI Taxonomy" id="937777"/>
    <lineage>
        <taxon>Bacteria</taxon>
        <taxon>Thermotogati</taxon>
        <taxon>Deinococcota</taxon>
        <taxon>Deinococci</taxon>
        <taxon>Deinococcales</taxon>
        <taxon>Deinococcaceae</taxon>
        <taxon>Deinococcus</taxon>
    </lineage>
</organism>
<evidence type="ECO:0000313" key="2">
    <source>
        <dbReference type="Proteomes" id="UP000010467"/>
    </source>
</evidence>
<keyword evidence="2" id="KW-1185">Reference proteome</keyword>
<proteinExistence type="predicted"/>
<gene>
    <name evidence="1" type="ordered locus">Deipe_2699</name>
</gene>
<dbReference type="HOGENOM" id="CLU_2492689_0_0_0"/>
<evidence type="ECO:0000313" key="1">
    <source>
        <dbReference type="EMBL" id="AFZ68164.1"/>
    </source>
</evidence>
<dbReference type="EMBL" id="CP003382">
    <property type="protein sequence ID" value="AFZ68164.1"/>
    <property type="molecule type" value="Genomic_DNA"/>
</dbReference>
<accession>L0A416</accession>
<dbReference type="AlphaFoldDB" id="L0A416"/>
<dbReference type="RefSeq" id="WP_015236466.1">
    <property type="nucleotide sequence ID" value="NC_019793.1"/>
</dbReference>
<dbReference type="PATRIC" id="fig|937777.3.peg.2711"/>
<sequence>MTAQPHSPDSTISAGQGAPDATLRRYEFQVLGHLLGRKENVQGIALAVGLSLAQAQQVCQALCAQGKISVTTEGAEQIYKVASPPR</sequence>